<keyword evidence="7" id="KW-0175">Coiled coil</keyword>
<dbReference type="InterPro" id="IPR041020">
    <property type="entry name" value="PH_16"/>
</dbReference>
<dbReference type="InterPro" id="IPR001849">
    <property type="entry name" value="PH_domain"/>
</dbReference>
<keyword evidence="6" id="KW-0344">Guanine-nucleotide releasing factor</keyword>
<proteinExistence type="predicted"/>
<dbReference type="PROSITE" id="PS50010">
    <property type="entry name" value="DH_2"/>
    <property type="match status" value="1"/>
</dbReference>
<feature type="compositionally biased region" description="Basic and acidic residues" evidence="9">
    <location>
        <begin position="274"/>
        <end position="311"/>
    </location>
</feature>
<reference evidence="11" key="1">
    <citation type="journal article" date="2022" name="bioRxiv">
        <title>Sequencing and chromosome-scale assembly of the giantPleurodeles waltlgenome.</title>
        <authorList>
            <person name="Brown T."/>
            <person name="Elewa A."/>
            <person name="Iarovenko S."/>
            <person name="Subramanian E."/>
            <person name="Araus A.J."/>
            <person name="Petzold A."/>
            <person name="Susuki M."/>
            <person name="Suzuki K.-i.T."/>
            <person name="Hayashi T."/>
            <person name="Toyoda A."/>
            <person name="Oliveira C."/>
            <person name="Osipova E."/>
            <person name="Leigh N.D."/>
            <person name="Simon A."/>
            <person name="Yun M.H."/>
        </authorList>
    </citation>
    <scope>NUCLEOTIDE SEQUENCE</scope>
    <source>
        <strain evidence="11">20211129_DDA</strain>
        <tissue evidence="11">Liver</tissue>
    </source>
</reference>
<feature type="compositionally biased region" description="Basic and acidic residues" evidence="9">
    <location>
        <begin position="966"/>
        <end position="997"/>
    </location>
</feature>
<dbReference type="PANTHER" id="PTHR45872">
    <property type="entry name" value="RHO GUANINE NUCLEOTIDE EXCHANGE FACTOR 2, ISOFORM D"/>
    <property type="match status" value="1"/>
</dbReference>
<evidence type="ECO:0000256" key="7">
    <source>
        <dbReference type="ARBA" id="ARBA00023054"/>
    </source>
</evidence>
<dbReference type="Gene3D" id="1.20.900.10">
    <property type="entry name" value="Dbl homology (DH) domain"/>
    <property type="match status" value="1"/>
</dbReference>
<evidence type="ECO:0000256" key="3">
    <source>
        <dbReference type="ARBA" id="ARBA00022468"/>
    </source>
</evidence>
<organism evidence="11 12">
    <name type="scientific">Pleurodeles waltl</name>
    <name type="common">Iberian ribbed newt</name>
    <dbReference type="NCBI Taxonomy" id="8319"/>
    <lineage>
        <taxon>Eukaryota</taxon>
        <taxon>Metazoa</taxon>
        <taxon>Chordata</taxon>
        <taxon>Craniata</taxon>
        <taxon>Vertebrata</taxon>
        <taxon>Euteleostomi</taxon>
        <taxon>Amphibia</taxon>
        <taxon>Batrachia</taxon>
        <taxon>Caudata</taxon>
        <taxon>Salamandroidea</taxon>
        <taxon>Salamandridae</taxon>
        <taxon>Pleurodelinae</taxon>
        <taxon>Pleurodeles</taxon>
    </lineage>
</organism>
<dbReference type="GO" id="GO:0005737">
    <property type="term" value="C:cytoplasm"/>
    <property type="evidence" value="ECO:0007669"/>
    <property type="project" value="UniProtKB-SubCell"/>
</dbReference>
<evidence type="ECO:0000256" key="9">
    <source>
        <dbReference type="SAM" id="MobiDB-lite"/>
    </source>
</evidence>
<evidence type="ECO:0000313" key="12">
    <source>
        <dbReference type="Proteomes" id="UP001066276"/>
    </source>
</evidence>
<dbReference type="GO" id="GO:0035556">
    <property type="term" value="P:intracellular signal transduction"/>
    <property type="evidence" value="ECO:0007669"/>
    <property type="project" value="InterPro"/>
</dbReference>
<dbReference type="AlphaFoldDB" id="A0AAV7PXZ5"/>
<dbReference type="InterPro" id="IPR044926">
    <property type="entry name" value="RGS_subdomain_2"/>
</dbReference>
<feature type="region of interest" description="Disordered" evidence="9">
    <location>
        <begin position="915"/>
        <end position="1000"/>
    </location>
</feature>
<feature type="compositionally biased region" description="Polar residues" evidence="9">
    <location>
        <begin position="916"/>
        <end position="931"/>
    </location>
</feature>
<comment type="subcellular location">
    <subcellularLocation>
        <location evidence="2">Cytoplasm</location>
    </subcellularLocation>
    <subcellularLocation>
        <location evidence="1">Membrane</location>
    </subcellularLocation>
</comment>
<feature type="compositionally biased region" description="Basic and acidic residues" evidence="9">
    <location>
        <begin position="830"/>
        <end position="842"/>
    </location>
</feature>
<evidence type="ECO:0000313" key="11">
    <source>
        <dbReference type="EMBL" id="KAJ1132976.1"/>
    </source>
</evidence>
<dbReference type="SUPFAM" id="SSF50729">
    <property type="entry name" value="PH domain-like"/>
    <property type="match status" value="1"/>
</dbReference>
<dbReference type="SMART" id="SM00325">
    <property type="entry name" value="RhoGEF"/>
    <property type="match status" value="1"/>
</dbReference>
<keyword evidence="12" id="KW-1185">Reference proteome</keyword>
<gene>
    <name evidence="11" type="ORF">NDU88_011277</name>
</gene>
<dbReference type="InterPro" id="IPR015212">
    <property type="entry name" value="RGS-like_dom"/>
</dbReference>
<keyword evidence="3" id="KW-0343">GTPase activation</keyword>
<accession>A0AAV7PXZ5</accession>
<feature type="region of interest" description="Disordered" evidence="9">
    <location>
        <begin position="829"/>
        <end position="858"/>
    </location>
</feature>
<feature type="compositionally biased region" description="Basic and acidic residues" evidence="9">
    <location>
        <begin position="933"/>
        <end position="951"/>
    </location>
</feature>
<feature type="region of interest" description="Disordered" evidence="9">
    <location>
        <begin position="274"/>
        <end position="425"/>
    </location>
</feature>
<dbReference type="GO" id="GO:0001664">
    <property type="term" value="F:G protein-coupled receptor binding"/>
    <property type="evidence" value="ECO:0007669"/>
    <property type="project" value="TreeGrafter"/>
</dbReference>
<dbReference type="Gene3D" id="1.10.167.10">
    <property type="entry name" value="Regulator of G-protein Signalling 4, domain 2"/>
    <property type="match status" value="1"/>
</dbReference>
<name>A0AAV7PXZ5_PLEWA</name>
<dbReference type="Gene3D" id="2.30.29.30">
    <property type="entry name" value="Pleckstrin-homology domain (PH domain)/Phosphotyrosine-binding domain (PTB)"/>
    <property type="match status" value="1"/>
</dbReference>
<dbReference type="PANTHER" id="PTHR45872:SF4">
    <property type="entry name" value="RHO GUANINE NUCLEOTIDE EXCHANGE FACTOR 1"/>
    <property type="match status" value="1"/>
</dbReference>
<dbReference type="GO" id="GO:0007186">
    <property type="term" value="P:G protein-coupled receptor signaling pathway"/>
    <property type="evidence" value="ECO:0007669"/>
    <property type="project" value="TreeGrafter"/>
</dbReference>
<feature type="compositionally biased region" description="Polar residues" evidence="9">
    <location>
        <begin position="364"/>
        <end position="375"/>
    </location>
</feature>
<dbReference type="SMART" id="SM00233">
    <property type="entry name" value="PH"/>
    <property type="match status" value="1"/>
</dbReference>
<feature type="domain" description="DH" evidence="10">
    <location>
        <begin position="441"/>
        <end position="629"/>
    </location>
</feature>
<evidence type="ECO:0000256" key="8">
    <source>
        <dbReference type="ARBA" id="ARBA00023136"/>
    </source>
</evidence>
<dbReference type="InterPro" id="IPR001331">
    <property type="entry name" value="GDS_CDC24_CS"/>
</dbReference>
<dbReference type="SUPFAM" id="SSF48065">
    <property type="entry name" value="DBL homology domain (DH-domain)"/>
    <property type="match status" value="1"/>
</dbReference>
<evidence type="ECO:0000256" key="2">
    <source>
        <dbReference type="ARBA" id="ARBA00004496"/>
    </source>
</evidence>
<dbReference type="Pfam" id="PF17838">
    <property type="entry name" value="PH_16"/>
    <property type="match status" value="1"/>
</dbReference>
<sequence>MDSEDTFNGMYGGGTKGAAPAIIGAEDEDFENDIDSNVDNQSSLFQSIELIKKHPAYIMVFLQHVVLQFDCSPVLCYLHTYMIQVHNAKEGKKQFVDFFHTFLDKGAVLRICIPPGFSFDVDRSRPDMISEATLTKCMNEVQAHLYPEVARQLEDFRAKRVLGMTPGELELTELESYQTRDKTITDSKEKQLAEQLLMRLEDMHLTISTDEEKSSTIFTAIVTYMKFLGVKTKVADSKKSKGMFFRKKVSAKKPDEAIKSKKLRILDPARWNRTDSHNIDYKPPKVDTEVERPIASERKGSHPQKSFERGDSSASRLKIGSPIDVPEASGGGVTLYSPTSENIEREGGADGPLSLEISEPSGKGSPSTEFPSQGEHQADDGAENESPEPGGSVGGEPQQSFLSPQSEETEPRVSELESDPPNWRELVDPETLLRLKKSEVKRQEVINELFMTEHAHVRMLKVLLEVFYQPMLNVWFSDTELPAIFPSLEELIELHASFLDKLKTLRQESNSVVMEIGGALLDMFDGTEGAWFQKISSRFCSRQSFALDQLKTKQKRDFRFNEFIRDAESHPRCRRLQLKDIIPFEMQRLTKYPLLLQNISKCTEEVEEKLKVQKAAECCRQILNHVNQEVRDTENQLKLADYLKRLDISYMKQSNDTLANEFKSIDVKVTTLIHEGSLTWRVTKDKAVDVHALLVKDLLVLLLKMDDKLVLKNHSRNIASTDEKQMLSPIIKLNYKTLTRDVATDHKAFYVIFSWDKGAQIYELVANSVSERKIWCSLIRDVVQSIKPPPQQTLGLRLRSTNQGGMTPTSPGLYREVSLSSAENGSSLKETLHIDEKEKDTVLDNNPFDDSLSSSEDKDKADHFHTLESFLMANDIDVFKLSHSATAGIPQASEALEEVLVLKRLLVRNIRLSMDGGQSPSLDEWQSSLGHSPSREEQDARDRSQKERRGSENVQNGLESESAVEENWKEGSDTEEKESEGRRPDADEKNTGTEGHGRRTFPLAAGDCQVHVLAAEFHLRAERSGRLFLM</sequence>
<dbReference type="PROSITE" id="PS00741">
    <property type="entry name" value="DH_1"/>
    <property type="match status" value="1"/>
</dbReference>
<dbReference type="SUPFAM" id="SSF48097">
    <property type="entry name" value="Regulator of G-protein signaling, RGS"/>
    <property type="match status" value="1"/>
</dbReference>
<evidence type="ECO:0000256" key="6">
    <source>
        <dbReference type="ARBA" id="ARBA00022658"/>
    </source>
</evidence>
<dbReference type="GO" id="GO:0005085">
    <property type="term" value="F:guanyl-nucleotide exchange factor activity"/>
    <property type="evidence" value="ECO:0007669"/>
    <property type="project" value="UniProtKB-KW"/>
</dbReference>
<feature type="compositionally biased region" description="Low complexity" evidence="9">
    <location>
        <begin position="387"/>
        <end position="400"/>
    </location>
</feature>
<dbReference type="Pfam" id="PF09128">
    <property type="entry name" value="RGS-like"/>
    <property type="match status" value="1"/>
</dbReference>
<evidence type="ECO:0000256" key="1">
    <source>
        <dbReference type="ARBA" id="ARBA00004370"/>
    </source>
</evidence>
<dbReference type="InterPro" id="IPR000219">
    <property type="entry name" value="DH_dom"/>
</dbReference>
<keyword evidence="4" id="KW-0963">Cytoplasm</keyword>
<keyword evidence="8" id="KW-0472">Membrane</keyword>
<evidence type="ECO:0000256" key="4">
    <source>
        <dbReference type="ARBA" id="ARBA00022490"/>
    </source>
</evidence>
<dbReference type="CDD" id="cd00160">
    <property type="entry name" value="RhoGEF"/>
    <property type="match status" value="1"/>
</dbReference>
<dbReference type="InterPro" id="IPR036305">
    <property type="entry name" value="RGS_sf"/>
</dbReference>
<evidence type="ECO:0000256" key="5">
    <source>
        <dbReference type="ARBA" id="ARBA00022553"/>
    </source>
</evidence>
<dbReference type="GO" id="GO:0005096">
    <property type="term" value="F:GTPase activator activity"/>
    <property type="evidence" value="ECO:0007669"/>
    <property type="project" value="UniProtKB-KW"/>
</dbReference>
<dbReference type="EMBL" id="JANPWB010000011">
    <property type="protein sequence ID" value="KAJ1132976.1"/>
    <property type="molecule type" value="Genomic_DNA"/>
</dbReference>
<protein>
    <recommendedName>
        <fullName evidence="10">DH domain-containing protein</fullName>
    </recommendedName>
</protein>
<dbReference type="FunFam" id="1.20.900.10:FF:000006">
    <property type="entry name" value="Rho guanine nucleotide exchange factor (GEF) 11"/>
    <property type="match status" value="1"/>
</dbReference>
<dbReference type="Proteomes" id="UP001066276">
    <property type="component" value="Chromosome 7"/>
</dbReference>
<comment type="caution">
    <text evidence="11">The sequence shown here is derived from an EMBL/GenBank/DDBJ whole genome shotgun (WGS) entry which is preliminary data.</text>
</comment>
<evidence type="ECO:0000259" key="10">
    <source>
        <dbReference type="PROSITE" id="PS50010"/>
    </source>
</evidence>
<keyword evidence="5" id="KW-0597">Phosphoprotein</keyword>
<dbReference type="Pfam" id="PF00621">
    <property type="entry name" value="RhoGEF"/>
    <property type="match status" value="1"/>
</dbReference>
<dbReference type="GO" id="GO:0016020">
    <property type="term" value="C:membrane"/>
    <property type="evidence" value="ECO:0007669"/>
    <property type="project" value="UniProtKB-SubCell"/>
</dbReference>
<dbReference type="InterPro" id="IPR035899">
    <property type="entry name" value="DBL_dom_sf"/>
</dbReference>
<dbReference type="InterPro" id="IPR011993">
    <property type="entry name" value="PH-like_dom_sf"/>
</dbReference>